<dbReference type="InterPro" id="IPR012295">
    <property type="entry name" value="TBP_dom_sf"/>
</dbReference>
<keyword evidence="2" id="KW-1185">Reference proteome</keyword>
<dbReference type="EMBL" id="MTYJ01000136">
    <property type="protein sequence ID" value="OQV12836.1"/>
    <property type="molecule type" value="Genomic_DNA"/>
</dbReference>
<dbReference type="AlphaFoldDB" id="A0A1W0WC96"/>
<name>A0A1W0WC96_HYPEX</name>
<dbReference type="Proteomes" id="UP000192578">
    <property type="component" value="Unassembled WGS sequence"/>
</dbReference>
<dbReference type="Gene3D" id="3.30.310.10">
    <property type="entry name" value="TATA-Binding Protein"/>
    <property type="match status" value="2"/>
</dbReference>
<protein>
    <submittedName>
        <fullName evidence="1">Uncharacterized protein</fullName>
    </submittedName>
</protein>
<gene>
    <name evidence="1" type="ORF">BV898_12966</name>
</gene>
<comment type="caution">
    <text evidence="1">The sequence shown here is derived from an EMBL/GenBank/DDBJ whole genome shotgun (WGS) entry which is preliminary data.</text>
</comment>
<accession>A0A1W0WC96</accession>
<dbReference type="SUPFAM" id="SSF55945">
    <property type="entry name" value="TATA-box binding protein-like"/>
    <property type="match status" value="1"/>
</dbReference>
<reference evidence="2" key="1">
    <citation type="submission" date="2017-01" db="EMBL/GenBank/DDBJ databases">
        <title>Comparative genomics of anhydrobiosis in the tardigrade Hypsibius dujardini.</title>
        <authorList>
            <person name="Yoshida Y."/>
            <person name="Koutsovoulos G."/>
            <person name="Laetsch D."/>
            <person name="Stevens L."/>
            <person name="Kumar S."/>
            <person name="Horikawa D."/>
            <person name="Ishino K."/>
            <person name="Komine S."/>
            <person name="Tomita M."/>
            <person name="Blaxter M."/>
            <person name="Arakawa K."/>
        </authorList>
    </citation>
    <scope>NUCLEOTIDE SEQUENCE [LARGE SCALE GENOMIC DNA]</scope>
    <source>
        <strain evidence="2">Z151</strain>
    </source>
</reference>
<evidence type="ECO:0000313" key="2">
    <source>
        <dbReference type="Proteomes" id="UP000192578"/>
    </source>
</evidence>
<evidence type="ECO:0000313" key="1">
    <source>
        <dbReference type="EMBL" id="OQV12836.1"/>
    </source>
</evidence>
<organism evidence="1 2">
    <name type="scientific">Hypsibius exemplaris</name>
    <name type="common">Freshwater tardigrade</name>
    <dbReference type="NCBI Taxonomy" id="2072580"/>
    <lineage>
        <taxon>Eukaryota</taxon>
        <taxon>Metazoa</taxon>
        <taxon>Ecdysozoa</taxon>
        <taxon>Tardigrada</taxon>
        <taxon>Eutardigrada</taxon>
        <taxon>Parachela</taxon>
        <taxon>Hypsibioidea</taxon>
        <taxon>Hypsibiidae</taxon>
        <taxon>Hypsibius</taxon>
    </lineage>
</organism>
<proteinExistence type="predicted"/>
<sequence length="567" mass="63240">MENVRSALSGSAVRFGFRVSGRAMGSKFRRKTAISWRNNFVAIKNRSEWKSEIAERKMAGISQDEEGNSDVTNFDVPLKITGITSSFFLFPDDVKHKLQLSMLCVPGAGEFIERTLEKRPSRVKIQFARQHGKCEIFLNGRVMCSGQLSFEKCKTVAAKVVKKVQKNCDPAAGLHRLSHRMVTAVGELPFHVNLNRLKRDDPGIMFLPDVPPPHAEIRYDDLNCTISVFGSGKLTLFANGDCMTADDAMPKIIKAVARFADFAHGRMIADSEKEVGFSTLAQDMNENRPNFPRRSKRLAKLSETVRPETPAQPKVPLPDTPAELDGAEMRLFQLLQMVQDIHGREALETSLDQILSSEIPPDMDNIFRNVAKYFTPASGFPAGKRNELLIPPFVVDRANRPKVPRVEDDDEPPSSPVTAEILDEYRHILGSPEIEYKSPRRTFKYPMKAPVPARRRISARLAKKPEKIDGDCFIQQFPIKHFLGFNFLGLKSPGQRPGPNLLANLRSESPGQRPGLNLLANLRSESPGLNLLAKDPVQISWPISGPNLLAKDPVCISWPISGPNHPV</sequence>